<dbReference type="Proteomes" id="UP000261905">
    <property type="component" value="Unassembled WGS sequence"/>
</dbReference>
<evidence type="ECO:0000259" key="8">
    <source>
        <dbReference type="SMART" id="SM00849"/>
    </source>
</evidence>
<evidence type="ECO:0000313" key="10">
    <source>
        <dbReference type="Proteomes" id="UP000261905"/>
    </source>
</evidence>
<evidence type="ECO:0000256" key="2">
    <source>
        <dbReference type="ARBA" id="ARBA00022723"/>
    </source>
</evidence>
<dbReference type="RefSeq" id="WP_116046195.1">
    <property type="nucleotide sequence ID" value="NZ_QUBQ01000002.1"/>
</dbReference>
<name>A0A371PGZ2_9BACL</name>
<dbReference type="OrthoDB" id="9802248at2"/>
<accession>A0A371PGZ2</accession>
<evidence type="ECO:0000256" key="1">
    <source>
        <dbReference type="ARBA" id="ARBA00001947"/>
    </source>
</evidence>
<comment type="catalytic activity">
    <reaction evidence="7">
        <text>3',5'-cyclic UMP + H2O = UMP + H(+)</text>
        <dbReference type="Rhea" id="RHEA:70575"/>
        <dbReference type="ChEBI" id="CHEBI:15377"/>
        <dbReference type="ChEBI" id="CHEBI:15378"/>
        <dbReference type="ChEBI" id="CHEBI:57865"/>
        <dbReference type="ChEBI" id="CHEBI:184387"/>
    </reaction>
    <physiologicalReaction direction="left-to-right" evidence="7">
        <dbReference type="Rhea" id="RHEA:70576"/>
    </physiologicalReaction>
</comment>
<keyword evidence="4" id="KW-0862">Zinc</keyword>
<gene>
    <name evidence="9" type="ORF">DX130_13285</name>
</gene>
<dbReference type="InterPro" id="IPR036866">
    <property type="entry name" value="RibonucZ/Hydroxyglut_hydro"/>
</dbReference>
<dbReference type="InterPro" id="IPR051453">
    <property type="entry name" value="MBL_Glyoxalase_II"/>
</dbReference>
<dbReference type="CDD" id="cd06262">
    <property type="entry name" value="metallo-hydrolase-like_MBL-fold"/>
    <property type="match status" value="1"/>
</dbReference>
<dbReference type="PANTHER" id="PTHR46233:SF3">
    <property type="entry name" value="HYDROXYACYLGLUTATHIONE HYDROLASE GLOC"/>
    <property type="match status" value="1"/>
</dbReference>
<reference evidence="9 10" key="1">
    <citation type="submission" date="2018-08" db="EMBL/GenBank/DDBJ databases">
        <title>Paenibacillus sp. M4BSY-1, whole genome shotgun sequence.</title>
        <authorList>
            <person name="Tuo L."/>
        </authorList>
    </citation>
    <scope>NUCLEOTIDE SEQUENCE [LARGE SCALE GENOMIC DNA]</scope>
    <source>
        <strain evidence="9 10">M4BSY-1</strain>
    </source>
</reference>
<comment type="function">
    <text evidence="6">Counteracts the endogenous Pycsar antiviral defense system. Phosphodiesterase that enables metal-dependent hydrolysis of host cyclic nucleotide Pycsar defense signals such as cCMP and cUMP.</text>
</comment>
<evidence type="ECO:0000256" key="5">
    <source>
        <dbReference type="ARBA" id="ARBA00034221"/>
    </source>
</evidence>
<dbReference type="SMART" id="SM00849">
    <property type="entry name" value="Lactamase_B"/>
    <property type="match status" value="1"/>
</dbReference>
<dbReference type="EMBL" id="QUBQ01000002">
    <property type="protein sequence ID" value="REK74650.1"/>
    <property type="molecule type" value="Genomic_DNA"/>
</dbReference>
<evidence type="ECO:0000313" key="9">
    <source>
        <dbReference type="EMBL" id="REK74650.1"/>
    </source>
</evidence>
<sequence length="214" mass="23620">MSGATFKVETFTLGPLQTNAYLLTVQDGEEERGFVIDPGMNPRRLLERIQGLKLEAIVLTHAHFDHMGGVDEVRKAAGCPVYIHDLEADWLTDPRKNGSMRWQDVTPPLSTDAAEYALDEGQQLELIGHTFRVMHTPGHSPGSVSLLCGGHLFSGDVLFRQSVGRTDLPGGKERDLYDSIRNKLYVLDPETTVYPGHGGRTTIGFEKANNPYTA</sequence>
<evidence type="ECO:0000256" key="6">
    <source>
        <dbReference type="ARBA" id="ARBA00034301"/>
    </source>
</evidence>
<dbReference type="AlphaFoldDB" id="A0A371PGZ2"/>
<dbReference type="PANTHER" id="PTHR46233">
    <property type="entry name" value="HYDROXYACYLGLUTATHIONE HYDROLASE GLOC"/>
    <property type="match status" value="1"/>
</dbReference>
<comment type="caution">
    <text evidence="9">The sequence shown here is derived from an EMBL/GenBank/DDBJ whole genome shotgun (WGS) entry which is preliminary data.</text>
</comment>
<dbReference type="SUPFAM" id="SSF56281">
    <property type="entry name" value="Metallo-hydrolase/oxidoreductase"/>
    <property type="match status" value="1"/>
</dbReference>
<comment type="cofactor">
    <cofactor evidence="1">
        <name>Zn(2+)</name>
        <dbReference type="ChEBI" id="CHEBI:29105"/>
    </cofactor>
</comment>
<protein>
    <submittedName>
        <fullName evidence="9">MBL fold metallo-hydrolase</fullName>
    </submittedName>
</protein>
<organism evidence="9 10">
    <name type="scientific">Paenibacillus paeoniae</name>
    <dbReference type="NCBI Taxonomy" id="2292705"/>
    <lineage>
        <taxon>Bacteria</taxon>
        <taxon>Bacillati</taxon>
        <taxon>Bacillota</taxon>
        <taxon>Bacilli</taxon>
        <taxon>Bacillales</taxon>
        <taxon>Paenibacillaceae</taxon>
        <taxon>Paenibacillus</taxon>
    </lineage>
</organism>
<evidence type="ECO:0000256" key="4">
    <source>
        <dbReference type="ARBA" id="ARBA00022833"/>
    </source>
</evidence>
<dbReference type="Gene3D" id="3.60.15.10">
    <property type="entry name" value="Ribonuclease Z/Hydroxyacylglutathione hydrolase-like"/>
    <property type="match status" value="1"/>
</dbReference>
<evidence type="ECO:0000256" key="3">
    <source>
        <dbReference type="ARBA" id="ARBA00022801"/>
    </source>
</evidence>
<proteinExistence type="predicted"/>
<keyword evidence="3 9" id="KW-0378">Hydrolase</keyword>
<keyword evidence="10" id="KW-1185">Reference proteome</keyword>
<dbReference type="GO" id="GO:0046872">
    <property type="term" value="F:metal ion binding"/>
    <property type="evidence" value="ECO:0007669"/>
    <property type="project" value="UniProtKB-KW"/>
</dbReference>
<dbReference type="InterPro" id="IPR001279">
    <property type="entry name" value="Metallo-B-lactamas"/>
</dbReference>
<feature type="domain" description="Metallo-beta-lactamase" evidence="8">
    <location>
        <begin position="17"/>
        <end position="197"/>
    </location>
</feature>
<comment type="catalytic activity">
    <reaction evidence="5">
        <text>3',5'-cyclic CMP + H2O = CMP + H(+)</text>
        <dbReference type="Rhea" id="RHEA:72675"/>
        <dbReference type="ChEBI" id="CHEBI:15377"/>
        <dbReference type="ChEBI" id="CHEBI:15378"/>
        <dbReference type="ChEBI" id="CHEBI:58003"/>
        <dbReference type="ChEBI" id="CHEBI:60377"/>
    </reaction>
    <physiologicalReaction direction="left-to-right" evidence="5">
        <dbReference type="Rhea" id="RHEA:72676"/>
    </physiologicalReaction>
</comment>
<keyword evidence="2" id="KW-0479">Metal-binding</keyword>
<dbReference type="Pfam" id="PF00753">
    <property type="entry name" value="Lactamase_B"/>
    <property type="match status" value="1"/>
</dbReference>
<evidence type="ECO:0000256" key="7">
    <source>
        <dbReference type="ARBA" id="ARBA00048505"/>
    </source>
</evidence>
<dbReference type="GO" id="GO:0016787">
    <property type="term" value="F:hydrolase activity"/>
    <property type="evidence" value="ECO:0007669"/>
    <property type="project" value="UniProtKB-KW"/>
</dbReference>